<keyword evidence="2" id="KW-1185">Reference proteome</keyword>
<proteinExistence type="predicted"/>
<protein>
    <submittedName>
        <fullName evidence="1">Uncharacterized protein</fullName>
    </submittedName>
</protein>
<sequence>MPNVAPGNTQQLRFVLDPEAVRSNLVSLSVQQNGAPPATFDLPGDPALRSPALPAPDVSNAAFVPLKNVEVRLDKASPVPGGKFELFFTARNRSAALQYLGGSNLVFAGRSAAGQAIVSRRETFSIRGPRAAPTGMAPIQPGAAARLRVLFDAPTLVAPFTVTDGTLTATLVVPPAEEPDW</sequence>
<comment type="caution">
    <text evidence="1">The sequence shown here is derived from an EMBL/GenBank/DDBJ whole genome shotgun (WGS) entry which is preliminary data.</text>
</comment>
<organism evidence="1 2">
    <name type="scientific">Allosphingosinicella deserti</name>
    <dbReference type="NCBI Taxonomy" id="2116704"/>
    <lineage>
        <taxon>Bacteria</taxon>
        <taxon>Pseudomonadati</taxon>
        <taxon>Pseudomonadota</taxon>
        <taxon>Alphaproteobacteria</taxon>
        <taxon>Sphingomonadales</taxon>
        <taxon>Sphingomonadaceae</taxon>
        <taxon>Allosphingosinicella</taxon>
    </lineage>
</organism>
<gene>
    <name evidence="1" type="ORF">C7I55_11880</name>
</gene>
<name>A0A2P7QSL5_9SPHN</name>
<evidence type="ECO:0000313" key="2">
    <source>
        <dbReference type="Proteomes" id="UP000241167"/>
    </source>
</evidence>
<accession>A0A2P7QSL5</accession>
<dbReference type="AlphaFoldDB" id="A0A2P7QSL5"/>
<evidence type="ECO:0000313" key="1">
    <source>
        <dbReference type="EMBL" id="PSJ40953.1"/>
    </source>
</evidence>
<dbReference type="EMBL" id="PXYI01000003">
    <property type="protein sequence ID" value="PSJ40953.1"/>
    <property type="molecule type" value="Genomic_DNA"/>
</dbReference>
<dbReference type="Proteomes" id="UP000241167">
    <property type="component" value="Unassembled WGS sequence"/>
</dbReference>
<reference evidence="1 2" key="1">
    <citation type="submission" date="2018-03" db="EMBL/GenBank/DDBJ databases">
        <title>The draft genome of Sphingosinicella sp. GL-C-18.</title>
        <authorList>
            <person name="Liu L."/>
            <person name="Li L."/>
            <person name="Liang L."/>
            <person name="Zhang X."/>
            <person name="Wang T."/>
        </authorList>
    </citation>
    <scope>NUCLEOTIDE SEQUENCE [LARGE SCALE GENOMIC DNA]</scope>
    <source>
        <strain evidence="1 2">GL-C-18</strain>
    </source>
</reference>